<proteinExistence type="predicted"/>
<comment type="caution">
    <text evidence="1">The sequence shown here is derived from an EMBL/GenBank/DDBJ whole genome shotgun (WGS) entry which is preliminary data.</text>
</comment>
<accession>A0AAE1F0N1</accession>
<gene>
    <name evidence="1" type="ORF">Pcinc_029756</name>
</gene>
<reference evidence="1" key="1">
    <citation type="submission" date="2023-10" db="EMBL/GenBank/DDBJ databases">
        <title>Genome assemblies of two species of porcelain crab, Petrolisthes cinctipes and Petrolisthes manimaculis (Anomura: Porcellanidae).</title>
        <authorList>
            <person name="Angst P."/>
        </authorList>
    </citation>
    <scope>NUCLEOTIDE SEQUENCE</scope>
    <source>
        <strain evidence="1">PB745_01</strain>
        <tissue evidence="1">Gill</tissue>
    </source>
</reference>
<sequence>MEDGRIPKDILCGELATGQRSIGRLQLRYKNVCKRDMKALDINTNSWEDLAADRTSWRSTLHRQLLIGEEKFSTVAAEK</sequence>
<evidence type="ECO:0000313" key="2">
    <source>
        <dbReference type="Proteomes" id="UP001286313"/>
    </source>
</evidence>
<dbReference type="EMBL" id="JAWQEG010003769">
    <property type="protein sequence ID" value="KAK3864573.1"/>
    <property type="molecule type" value="Genomic_DNA"/>
</dbReference>
<dbReference type="Proteomes" id="UP001286313">
    <property type="component" value="Unassembled WGS sequence"/>
</dbReference>
<organism evidence="1 2">
    <name type="scientific">Petrolisthes cinctipes</name>
    <name type="common">Flat porcelain crab</name>
    <dbReference type="NCBI Taxonomy" id="88211"/>
    <lineage>
        <taxon>Eukaryota</taxon>
        <taxon>Metazoa</taxon>
        <taxon>Ecdysozoa</taxon>
        <taxon>Arthropoda</taxon>
        <taxon>Crustacea</taxon>
        <taxon>Multicrustacea</taxon>
        <taxon>Malacostraca</taxon>
        <taxon>Eumalacostraca</taxon>
        <taxon>Eucarida</taxon>
        <taxon>Decapoda</taxon>
        <taxon>Pleocyemata</taxon>
        <taxon>Anomura</taxon>
        <taxon>Galatheoidea</taxon>
        <taxon>Porcellanidae</taxon>
        <taxon>Petrolisthes</taxon>
    </lineage>
</organism>
<keyword evidence="2" id="KW-1185">Reference proteome</keyword>
<evidence type="ECO:0000313" key="1">
    <source>
        <dbReference type="EMBL" id="KAK3864573.1"/>
    </source>
</evidence>
<name>A0AAE1F0N1_PETCI</name>
<dbReference type="AlphaFoldDB" id="A0AAE1F0N1"/>
<protein>
    <submittedName>
        <fullName evidence="1">Uncharacterized protein</fullName>
    </submittedName>
</protein>